<dbReference type="Proteomes" id="UP000230556">
    <property type="component" value="Unassembled WGS sequence"/>
</dbReference>
<dbReference type="AlphaFoldDB" id="A0A2M7FL93"/>
<gene>
    <name evidence="1" type="ORF">COW38_04150</name>
</gene>
<name>A0A2M7FL93_9BACT</name>
<reference evidence="2" key="1">
    <citation type="submission" date="2017-09" db="EMBL/GenBank/DDBJ databases">
        <title>Depth-based differentiation of microbial function through sediment-hosted aquifers and enrichment of novel symbionts in the deep terrestrial subsurface.</title>
        <authorList>
            <person name="Probst A.J."/>
            <person name="Ladd B."/>
            <person name="Jarett J.K."/>
            <person name="Geller-Mcgrath D.E."/>
            <person name="Sieber C.M.K."/>
            <person name="Emerson J.B."/>
            <person name="Anantharaman K."/>
            <person name="Thomas B.C."/>
            <person name="Malmstrom R."/>
            <person name="Stieglmeier M."/>
            <person name="Klingl A."/>
            <person name="Woyke T."/>
            <person name="Ryan C.M."/>
            <person name="Banfield J.F."/>
        </authorList>
    </citation>
    <scope>NUCLEOTIDE SEQUENCE [LARGE SCALE GENOMIC DNA]</scope>
</reference>
<dbReference type="SUPFAM" id="SSF89447">
    <property type="entry name" value="AbrB/MazE/MraZ-like"/>
    <property type="match status" value="1"/>
</dbReference>
<comment type="caution">
    <text evidence="1">The sequence shown here is derived from an EMBL/GenBank/DDBJ whole genome shotgun (WGS) entry which is preliminary data.</text>
</comment>
<dbReference type="InterPro" id="IPR037914">
    <property type="entry name" value="SpoVT-AbrB_sf"/>
</dbReference>
<dbReference type="EMBL" id="PFFO01000183">
    <property type="protein sequence ID" value="PIW06805.1"/>
    <property type="molecule type" value="Genomic_DNA"/>
</dbReference>
<evidence type="ECO:0000313" key="1">
    <source>
        <dbReference type="EMBL" id="PIW06805.1"/>
    </source>
</evidence>
<organism evidence="1 2">
    <name type="scientific">Candidatus Collierbacteria bacterium CG17_big_fil_post_rev_8_21_14_2_50_45_7</name>
    <dbReference type="NCBI Taxonomy" id="1974536"/>
    <lineage>
        <taxon>Bacteria</taxon>
        <taxon>Candidatus Collieribacteriota</taxon>
    </lineage>
</organism>
<accession>A0A2M7FL93</accession>
<sequence>MLQKMVSLTDQNQISIPKWMVEEWGPQKPKKLFVVKLGDEIHLRPVKNFWSVVGSLKSEIKLTDEELQNARAKFEKNWARKI</sequence>
<evidence type="ECO:0000313" key="2">
    <source>
        <dbReference type="Proteomes" id="UP000230556"/>
    </source>
</evidence>
<protein>
    <recommendedName>
        <fullName evidence="3">SpoVT-AbrB domain-containing protein</fullName>
    </recommendedName>
</protein>
<evidence type="ECO:0008006" key="3">
    <source>
        <dbReference type="Google" id="ProtNLM"/>
    </source>
</evidence>
<proteinExistence type="predicted"/>